<dbReference type="OMA" id="FFKYAPS"/>
<feature type="transmembrane region" description="Helical" evidence="1">
    <location>
        <begin position="77"/>
        <end position="101"/>
    </location>
</feature>
<gene>
    <name evidence="2" type="ORF">HERILL_LOCUS14153</name>
</gene>
<dbReference type="EMBL" id="LR899013">
    <property type="protein sequence ID" value="CAD7091752.1"/>
    <property type="molecule type" value="Genomic_DNA"/>
</dbReference>
<proteinExistence type="predicted"/>
<evidence type="ECO:0000313" key="3">
    <source>
        <dbReference type="Proteomes" id="UP000594454"/>
    </source>
</evidence>
<keyword evidence="1" id="KW-0812">Transmembrane</keyword>
<dbReference type="InParanoid" id="A0A7R8V482"/>
<feature type="transmembrane region" description="Helical" evidence="1">
    <location>
        <begin position="315"/>
        <end position="337"/>
    </location>
</feature>
<organism evidence="2 3">
    <name type="scientific">Hermetia illucens</name>
    <name type="common">Black soldier fly</name>
    <dbReference type="NCBI Taxonomy" id="343691"/>
    <lineage>
        <taxon>Eukaryota</taxon>
        <taxon>Metazoa</taxon>
        <taxon>Ecdysozoa</taxon>
        <taxon>Arthropoda</taxon>
        <taxon>Hexapoda</taxon>
        <taxon>Insecta</taxon>
        <taxon>Pterygota</taxon>
        <taxon>Neoptera</taxon>
        <taxon>Endopterygota</taxon>
        <taxon>Diptera</taxon>
        <taxon>Brachycera</taxon>
        <taxon>Stratiomyomorpha</taxon>
        <taxon>Stratiomyidae</taxon>
        <taxon>Hermetiinae</taxon>
        <taxon>Hermetia</taxon>
    </lineage>
</organism>
<keyword evidence="3" id="KW-1185">Reference proteome</keyword>
<feature type="transmembrane region" description="Helical" evidence="1">
    <location>
        <begin position="21"/>
        <end position="41"/>
    </location>
</feature>
<reference evidence="2 3" key="1">
    <citation type="submission" date="2020-11" db="EMBL/GenBank/DDBJ databases">
        <authorList>
            <person name="Wallbank WR R."/>
            <person name="Pardo Diaz C."/>
            <person name="Kozak K."/>
            <person name="Martin S."/>
            <person name="Jiggins C."/>
            <person name="Moest M."/>
            <person name="Warren A I."/>
            <person name="Generalovic N T."/>
            <person name="Byers J.R.P. K."/>
            <person name="Montejo-Kovacevich G."/>
            <person name="Yen C E."/>
        </authorList>
    </citation>
    <scope>NUCLEOTIDE SEQUENCE [LARGE SCALE GENOMIC DNA]</scope>
</reference>
<feature type="transmembrane region" description="Helical" evidence="1">
    <location>
        <begin position="343"/>
        <end position="361"/>
    </location>
</feature>
<dbReference type="OrthoDB" id="7778890at2759"/>
<evidence type="ECO:0000256" key="1">
    <source>
        <dbReference type="SAM" id="Phobius"/>
    </source>
</evidence>
<feature type="transmembrane region" description="Helical" evidence="1">
    <location>
        <begin position="139"/>
        <end position="159"/>
    </location>
</feature>
<keyword evidence="1" id="KW-1133">Transmembrane helix</keyword>
<dbReference type="AlphaFoldDB" id="A0A7R8V482"/>
<feature type="transmembrane region" description="Helical" evidence="1">
    <location>
        <begin position="414"/>
        <end position="435"/>
    </location>
</feature>
<protein>
    <submittedName>
        <fullName evidence="2">Uncharacterized protein</fullName>
    </submittedName>
</protein>
<dbReference type="FunCoup" id="A0A7R8V482">
    <property type="interactions" value="3"/>
</dbReference>
<feature type="transmembrane region" description="Helical" evidence="1">
    <location>
        <begin position="291"/>
        <end position="310"/>
    </location>
</feature>
<evidence type="ECO:0000313" key="2">
    <source>
        <dbReference type="EMBL" id="CAD7091752.1"/>
    </source>
</evidence>
<name>A0A7R8V482_HERIL</name>
<feature type="transmembrane region" description="Helical" evidence="1">
    <location>
        <begin position="107"/>
        <end position="127"/>
    </location>
</feature>
<keyword evidence="1" id="KW-0472">Membrane</keyword>
<feature type="transmembrane region" description="Helical" evidence="1">
    <location>
        <begin position="373"/>
        <end position="394"/>
    </location>
</feature>
<feature type="transmembrane region" description="Helical" evidence="1">
    <location>
        <begin position="251"/>
        <end position="271"/>
    </location>
</feature>
<feature type="transmembrane region" description="Helical" evidence="1">
    <location>
        <begin position="179"/>
        <end position="200"/>
    </location>
</feature>
<sequence>MKLENIWANLLDFVSRVGPSLAATTTFLPCGLAMGYIFVALPNSDGVLQYGPLFVGLLFAFICAAGLFATKFIYDHVVFWHFDVLLVAAFFNLLGGCFFFIHEFDIIGAYLVFAAHGATYVCSLSYLHISSGKDTRTMYISSCFAWYILGIAAGVAVIPDAFIATAEQSKATSNLYLDFAFVFMACTIIVTIMLVFIRVLQEMGSVEYKTMVDDELRLLNQNGRIFEDRRSVIARVRDTKSFFYVTKNKQWLVSFVLLVCEGVYSSLFTYFALWFSLNPAVKLSDGSTFDLIMWCALLGGVIGTVLMSFFTLKIIFVASVCTQIILLIIGVILGATIGNLVPFWIIAFLFGVMFPCIKISIIETSAFRFSEILIFISYVILLVPIGVINVYFVADSSNLFFYSLDRSTLAAHAFAFLIIISMLSIIVGLQVPRLFKASLLEIQHRVLGIIFTEHNIEQLNLGYLQSGIIPTKIENIETADTASRL</sequence>
<feature type="transmembrane region" description="Helical" evidence="1">
    <location>
        <begin position="47"/>
        <end position="70"/>
    </location>
</feature>
<dbReference type="Proteomes" id="UP000594454">
    <property type="component" value="Chromosome 5"/>
</dbReference>
<accession>A0A7R8V482</accession>